<dbReference type="RefSeq" id="WP_262565129.1">
    <property type="nucleotide sequence ID" value="NZ_JAPFCC010000001.1"/>
</dbReference>
<dbReference type="InterPro" id="IPR029065">
    <property type="entry name" value="Enolase_C-like"/>
</dbReference>
<dbReference type="SUPFAM" id="SSF54826">
    <property type="entry name" value="Enolase N-terminal domain-like"/>
    <property type="match status" value="1"/>
</dbReference>
<name>A0ABT3N165_9GAMM</name>
<dbReference type="Gene3D" id="3.30.390.10">
    <property type="entry name" value="Enolase-like, N-terminal domain"/>
    <property type="match status" value="1"/>
</dbReference>
<proteinExistence type="predicted"/>
<feature type="domain" description="Mandelate racemase/muconate lactonizing enzyme N-terminal" evidence="2">
    <location>
        <begin position="17"/>
        <end position="123"/>
    </location>
</feature>
<feature type="domain" description="Enolase C-terminal" evidence="3">
    <location>
        <begin position="157"/>
        <end position="372"/>
    </location>
</feature>
<accession>A0ABT3N165</accession>
<dbReference type="InterPro" id="IPR013341">
    <property type="entry name" value="Mandelate_racemase_N_dom"/>
</dbReference>
<gene>
    <name evidence="4" type="ORF">NX722_22600</name>
</gene>
<evidence type="ECO:0000313" key="5">
    <source>
        <dbReference type="Proteomes" id="UP001209854"/>
    </source>
</evidence>
<sequence>MSKITKLEVLPVSLKSTNWDQSTVVIKITDENGVTGIGEADGPTETIQAYINQDTAHCWSQNFTEMLIGRDPLELTANWDYMYNGTIWQGARGLGLFAISGIDMALYDLAGKQVNKPAYKLLGGAQRDELTPYFTLYPSYSSDKPLFEQMSEWEELMGKAQDMGAKAFKLAIFAKDVSDSKLIKFIKKCREFAGDDVDMMVDFLYRWRDPYAASNTLNKLQDVDLYFAEAVLQHDHMQAHRILAENTTTRICGAEMATTRWECKQWIEEAKVAILQPDLNRAGGLTELRRIADMGELYGVQVMPHGWKTGISAAAGCHFQAAAKDATYFEFLHPELYDGPLRQHLVTPEPEVVDGHFVLPDAPGLGIELNEDFINTLH</sequence>
<dbReference type="InterPro" id="IPR036849">
    <property type="entry name" value="Enolase-like_C_sf"/>
</dbReference>
<evidence type="ECO:0000256" key="1">
    <source>
        <dbReference type="ARBA" id="ARBA00023239"/>
    </source>
</evidence>
<evidence type="ECO:0000259" key="3">
    <source>
        <dbReference type="Pfam" id="PF13378"/>
    </source>
</evidence>
<dbReference type="SFLD" id="SFLDG00179">
    <property type="entry name" value="mandelate_racemase"/>
    <property type="match status" value="1"/>
</dbReference>
<dbReference type="Proteomes" id="UP001209854">
    <property type="component" value="Unassembled WGS sequence"/>
</dbReference>
<evidence type="ECO:0000259" key="2">
    <source>
        <dbReference type="Pfam" id="PF02746"/>
    </source>
</evidence>
<dbReference type="PANTHER" id="PTHR48080:SF2">
    <property type="entry name" value="D-GALACTONATE DEHYDRATASE"/>
    <property type="match status" value="1"/>
</dbReference>
<evidence type="ECO:0000313" key="4">
    <source>
        <dbReference type="EMBL" id="MCW7555369.1"/>
    </source>
</evidence>
<dbReference type="SUPFAM" id="SSF51604">
    <property type="entry name" value="Enolase C-terminal domain-like"/>
    <property type="match status" value="1"/>
</dbReference>
<dbReference type="Gene3D" id="3.20.20.120">
    <property type="entry name" value="Enolase-like C-terminal domain"/>
    <property type="match status" value="1"/>
</dbReference>
<protein>
    <submittedName>
        <fullName evidence="4">Mandelate racemase/muconate lactonizing enzyme family protein</fullName>
    </submittedName>
</protein>
<dbReference type="Pfam" id="PF02746">
    <property type="entry name" value="MR_MLE_N"/>
    <property type="match status" value="1"/>
</dbReference>
<organism evidence="4 5">
    <name type="scientific">Endozoicomonas gorgoniicola</name>
    <dbReference type="NCBI Taxonomy" id="1234144"/>
    <lineage>
        <taxon>Bacteria</taxon>
        <taxon>Pseudomonadati</taxon>
        <taxon>Pseudomonadota</taxon>
        <taxon>Gammaproteobacteria</taxon>
        <taxon>Oceanospirillales</taxon>
        <taxon>Endozoicomonadaceae</taxon>
        <taxon>Endozoicomonas</taxon>
    </lineage>
</organism>
<dbReference type="InterPro" id="IPR029017">
    <property type="entry name" value="Enolase-like_N"/>
</dbReference>
<reference evidence="4 5" key="1">
    <citation type="submission" date="2022-10" db="EMBL/GenBank/DDBJ databases">
        <title>High-quality genome sequences of two octocoral-associated bacteria, Endozoicomonas euniceicola EF212 and Endozoicomonas gorgoniicola PS125.</title>
        <authorList>
            <person name="Chiou Y.-J."/>
            <person name="Chen Y.-H."/>
        </authorList>
    </citation>
    <scope>NUCLEOTIDE SEQUENCE [LARGE SCALE GENOMIC DNA]</scope>
    <source>
        <strain evidence="4 5">PS125</strain>
    </source>
</reference>
<dbReference type="PANTHER" id="PTHR48080">
    <property type="entry name" value="D-GALACTONATE DEHYDRATASE-RELATED"/>
    <property type="match status" value="1"/>
</dbReference>
<dbReference type="CDD" id="cd03316">
    <property type="entry name" value="MR_like"/>
    <property type="match status" value="1"/>
</dbReference>
<keyword evidence="1" id="KW-0456">Lyase</keyword>
<dbReference type="InterPro" id="IPR034593">
    <property type="entry name" value="DgoD-like"/>
</dbReference>
<keyword evidence="5" id="KW-1185">Reference proteome</keyword>
<dbReference type="EMBL" id="JAPFCC010000001">
    <property type="protein sequence ID" value="MCW7555369.1"/>
    <property type="molecule type" value="Genomic_DNA"/>
</dbReference>
<dbReference type="SFLD" id="SFLDS00001">
    <property type="entry name" value="Enolase"/>
    <property type="match status" value="1"/>
</dbReference>
<dbReference type="Pfam" id="PF13378">
    <property type="entry name" value="MR_MLE_C"/>
    <property type="match status" value="1"/>
</dbReference>
<comment type="caution">
    <text evidence="4">The sequence shown here is derived from an EMBL/GenBank/DDBJ whole genome shotgun (WGS) entry which is preliminary data.</text>
</comment>